<name>A0A4E0QRW0_9EURY</name>
<dbReference type="Proteomes" id="UP000297295">
    <property type="component" value="Unassembled WGS sequence"/>
</dbReference>
<organism evidence="1 2">
    <name type="scientific">Methanolobus halotolerans</name>
    <dbReference type="NCBI Taxonomy" id="2052935"/>
    <lineage>
        <taxon>Archaea</taxon>
        <taxon>Methanobacteriati</taxon>
        <taxon>Methanobacteriota</taxon>
        <taxon>Stenosarchaea group</taxon>
        <taxon>Methanomicrobia</taxon>
        <taxon>Methanosarcinales</taxon>
        <taxon>Methanosarcinaceae</taxon>
        <taxon>Methanolobus</taxon>
    </lineage>
</organism>
<sequence length="89" mass="10173">MALPDDFPALRVTEATYIRLRDLDIRGECVEIWKGKGLSDEKQRELADYVGLTGYDDVIDAFSHAGDESLVKFYALRGRVGKLYLKFDR</sequence>
<dbReference type="EMBL" id="PGGK01000005">
    <property type="protein sequence ID" value="TGC09451.1"/>
    <property type="molecule type" value="Genomic_DNA"/>
</dbReference>
<keyword evidence="2" id="KW-1185">Reference proteome</keyword>
<dbReference type="RefSeq" id="WP_135389490.1">
    <property type="nucleotide sequence ID" value="NZ_PGGK01000005.1"/>
</dbReference>
<dbReference type="OrthoDB" id="59212at2157"/>
<accession>A0A4E0QRW0</accession>
<reference evidence="1 2" key="1">
    <citation type="submission" date="2017-11" db="EMBL/GenBank/DDBJ databases">
        <title>Isolation and Characterization of Methanogenic Archaea from Saline Meromictic Lake at Siberia.</title>
        <authorList>
            <person name="Shen Y."/>
            <person name="Huang H.-H."/>
            <person name="Lai M.-C."/>
            <person name="Chen S.-C."/>
        </authorList>
    </citation>
    <scope>NUCLEOTIDE SEQUENCE [LARGE SCALE GENOMIC DNA]</scope>
    <source>
        <strain evidence="1 2">SY-01</strain>
    </source>
</reference>
<dbReference type="AlphaFoldDB" id="A0A4E0QRW0"/>
<proteinExistence type="predicted"/>
<comment type="caution">
    <text evidence="1">The sequence shown here is derived from an EMBL/GenBank/DDBJ whole genome shotgun (WGS) entry which is preliminary data.</text>
</comment>
<evidence type="ECO:0000313" key="1">
    <source>
        <dbReference type="EMBL" id="TGC09451.1"/>
    </source>
</evidence>
<evidence type="ECO:0000313" key="2">
    <source>
        <dbReference type="Proteomes" id="UP000297295"/>
    </source>
</evidence>
<gene>
    <name evidence="1" type="ORF">CUN85_06375</name>
</gene>
<protein>
    <submittedName>
        <fullName evidence="1">Uncharacterized protein</fullName>
    </submittedName>
</protein>